<dbReference type="RefSeq" id="WP_369232897.1">
    <property type="nucleotide sequence ID" value="NZ_CP163435.1"/>
</dbReference>
<protein>
    <recommendedName>
        <fullName evidence="2">WXG100 family type VII secretion target</fullName>
    </recommendedName>
</protein>
<dbReference type="AlphaFoldDB" id="A0AB39P928"/>
<sequence length="113" mass="11912">MEEQLMPNTQAAASMADGGGVRQPPLVARMASVAPINPLIKQDTGLKGLSGWASDQGVSDALIVWLGQANRLMGRLQREVNSLHGTRNLFQNQDAAVGAQVSAVRLPSGFDGM</sequence>
<name>A0AB39P928_9ACTN</name>
<organism evidence="1">
    <name type="scientific">Streptomyces sp. R21</name>
    <dbReference type="NCBI Taxonomy" id="3238627"/>
    <lineage>
        <taxon>Bacteria</taxon>
        <taxon>Bacillati</taxon>
        <taxon>Actinomycetota</taxon>
        <taxon>Actinomycetes</taxon>
        <taxon>Kitasatosporales</taxon>
        <taxon>Streptomycetaceae</taxon>
        <taxon>Streptomyces</taxon>
    </lineage>
</organism>
<dbReference type="EMBL" id="CP163435">
    <property type="protein sequence ID" value="XDQ25583.1"/>
    <property type="molecule type" value="Genomic_DNA"/>
</dbReference>
<evidence type="ECO:0008006" key="2">
    <source>
        <dbReference type="Google" id="ProtNLM"/>
    </source>
</evidence>
<reference evidence="1" key="1">
    <citation type="submission" date="2024-07" db="EMBL/GenBank/DDBJ databases">
        <authorList>
            <person name="Yu S.T."/>
        </authorList>
    </citation>
    <scope>NUCLEOTIDE SEQUENCE</scope>
    <source>
        <strain evidence="1">R21</strain>
    </source>
</reference>
<evidence type="ECO:0000313" key="1">
    <source>
        <dbReference type="EMBL" id="XDQ25583.1"/>
    </source>
</evidence>
<gene>
    <name evidence="1" type="ORF">AB5J56_13190</name>
</gene>
<accession>A0AB39P928</accession>
<proteinExistence type="predicted"/>